<dbReference type="SUPFAM" id="SSF50346">
    <property type="entry name" value="PRC-barrel domain"/>
    <property type="match status" value="1"/>
</dbReference>
<dbReference type="PANTHER" id="PTHR36505">
    <property type="entry name" value="BLR1072 PROTEIN"/>
    <property type="match status" value="1"/>
</dbReference>
<dbReference type="PATRIC" id="fig|320787.5.peg.1817"/>
<organism evidence="3 4">
    <name type="scientific">Cyclobacterium amurskyense</name>
    <dbReference type="NCBI Taxonomy" id="320787"/>
    <lineage>
        <taxon>Bacteria</taxon>
        <taxon>Pseudomonadati</taxon>
        <taxon>Bacteroidota</taxon>
        <taxon>Cytophagia</taxon>
        <taxon>Cytophagales</taxon>
        <taxon>Cyclobacteriaceae</taxon>
        <taxon>Cyclobacterium</taxon>
    </lineage>
</organism>
<evidence type="ECO:0000259" key="2">
    <source>
        <dbReference type="Pfam" id="PF05239"/>
    </source>
</evidence>
<dbReference type="OrthoDB" id="286778at2"/>
<keyword evidence="4" id="KW-1185">Reference proteome</keyword>
<dbReference type="Proteomes" id="UP000036520">
    <property type="component" value="Chromosome"/>
</dbReference>
<reference evidence="3 4" key="1">
    <citation type="submission" date="2015-07" db="EMBL/GenBank/DDBJ databases">
        <authorList>
            <person name="Kim K.M."/>
        </authorList>
    </citation>
    <scope>NUCLEOTIDE SEQUENCE [LARGE SCALE GENOMIC DNA]</scope>
    <source>
        <strain evidence="3 4">KCTC 12363</strain>
    </source>
</reference>
<protein>
    <recommendedName>
        <fullName evidence="2">PRC-barrel domain-containing protein</fullName>
    </recommendedName>
</protein>
<evidence type="ECO:0000313" key="4">
    <source>
        <dbReference type="Proteomes" id="UP000036520"/>
    </source>
</evidence>
<dbReference type="EMBL" id="CP012040">
    <property type="protein sequence ID" value="AKP51083.1"/>
    <property type="molecule type" value="Genomic_DNA"/>
</dbReference>
<dbReference type="InterPro" id="IPR011033">
    <property type="entry name" value="PRC_barrel-like_sf"/>
</dbReference>
<feature type="compositionally biased region" description="Basic and acidic residues" evidence="1">
    <location>
        <begin position="144"/>
        <end position="164"/>
    </location>
</feature>
<proteinExistence type="predicted"/>
<evidence type="ECO:0000313" key="3">
    <source>
        <dbReference type="EMBL" id="AKP51083.1"/>
    </source>
</evidence>
<feature type="domain" description="PRC-barrel" evidence="2">
    <location>
        <begin position="9"/>
        <end position="86"/>
    </location>
</feature>
<dbReference type="PANTHER" id="PTHR36505:SF1">
    <property type="entry name" value="BLR1072 PROTEIN"/>
    <property type="match status" value="1"/>
</dbReference>
<evidence type="ECO:0000256" key="1">
    <source>
        <dbReference type="SAM" id="MobiDB-lite"/>
    </source>
</evidence>
<name>A0A0H4PE48_9BACT</name>
<dbReference type="AlphaFoldDB" id="A0A0H4PE48"/>
<dbReference type="RefSeq" id="WP_048641461.1">
    <property type="nucleotide sequence ID" value="NZ_CAXBGM010000199.1"/>
</dbReference>
<dbReference type="KEGG" id="camu:CA2015_1648"/>
<accession>A0A0H4PE48</accession>
<feature type="region of interest" description="Disordered" evidence="1">
    <location>
        <begin position="144"/>
        <end position="176"/>
    </location>
</feature>
<dbReference type="STRING" id="320787.CA2015_1648"/>
<dbReference type="Pfam" id="PF05239">
    <property type="entry name" value="PRC"/>
    <property type="match status" value="1"/>
</dbReference>
<dbReference type="InterPro" id="IPR027275">
    <property type="entry name" value="PRC-brl_dom"/>
</dbReference>
<gene>
    <name evidence="3" type="ORF">CA2015_1648</name>
</gene>
<dbReference type="Gene3D" id="2.30.30.240">
    <property type="entry name" value="PRC-barrel domain"/>
    <property type="match status" value="1"/>
</dbReference>
<sequence length="176" mass="19982">MKNANDFQLRGTDLISRKVKTARDESVGSIKDIVLNTSTSQVDYVVLKVDEGFLNLGSKLLALPFESFGFKPSYDDAIFVRETKETLENAPGFDSDNWPIGPQGEFLHTMRTYYSQEDRSLNGRYDFENRTFFRHQDTLDVSADRIKDKNSGSGFLEKDRRGDRPSQANRGGDPII</sequence>